<evidence type="ECO:0000259" key="4">
    <source>
        <dbReference type="Pfam" id="PF00248"/>
    </source>
</evidence>
<dbReference type="AlphaFoldDB" id="A0A9P4PX08"/>
<evidence type="ECO:0000313" key="5">
    <source>
        <dbReference type="EMBL" id="KAF2716478.1"/>
    </source>
</evidence>
<evidence type="ECO:0000313" key="6">
    <source>
        <dbReference type="Proteomes" id="UP000799441"/>
    </source>
</evidence>
<dbReference type="EMBL" id="MU003873">
    <property type="protein sequence ID" value="KAF2716478.1"/>
    <property type="molecule type" value="Genomic_DNA"/>
</dbReference>
<evidence type="ECO:0000256" key="1">
    <source>
        <dbReference type="ARBA" id="ARBA00007905"/>
    </source>
</evidence>
<gene>
    <name evidence="5" type="ORF">K431DRAFT_323783</name>
</gene>
<dbReference type="InterPro" id="IPR023210">
    <property type="entry name" value="NADP_OxRdtase_dom"/>
</dbReference>
<dbReference type="GO" id="GO:0016491">
    <property type="term" value="F:oxidoreductase activity"/>
    <property type="evidence" value="ECO:0007669"/>
    <property type="project" value="UniProtKB-KW"/>
</dbReference>
<accession>A0A9P4PX08</accession>
<dbReference type="InterPro" id="IPR036812">
    <property type="entry name" value="NAD(P)_OxRdtase_dom_sf"/>
</dbReference>
<dbReference type="InterPro" id="IPR050523">
    <property type="entry name" value="AKR_Detox_Biosynth"/>
</dbReference>
<keyword evidence="3" id="KW-0560">Oxidoreductase</keyword>
<dbReference type="SUPFAM" id="SSF51430">
    <property type="entry name" value="NAD(P)-linked oxidoreductase"/>
    <property type="match status" value="1"/>
</dbReference>
<dbReference type="PANTHER" id="PTHR43364:SF9">
    <property type="entry name" value="OXIDOREDUCTASE"/>
    <property type="match status" value="1"/>
</dbReference>
<protein>
    <submittedName>
        <fullName evidence="5">Aldo/keto reductase</fullName>
    </submittedName>
</protein>
<proteinExistence type="inferred from homology"/>
<dbReference type="PANTHER" id="PTHR43364">
    <property type="entry name" value="NADH-SPECIFIC METHYLGLYOXAL REDUCTASE-RELATED"/>
    <property type="match status" value="1"/>
</dbReference>
<comment type="caution">
    <text evidence="5">The sequence shown here is derived from an EMBL/GenBank/DDBJ whole genome shotgun (WGS) entry which is preliminary data.</text>
</comment>
<dbReference type="OrthoDB" id="48988at2759"/>
<feature type="domain" description="NADP-dependent oxidoreductase" evidence="4">
    <location>
        <begin position="52"/>
        <end position="281"/>
    </location>
</feature>
<dbReference type="Pfam" id="PF00248">
    <property type="entry name" value="Aldo_ket_red"/>
    <property type="match status" value="1"/>
</dbReference>
<evidence type="ECO:0000256" key="3">
    <source>
        <dbReference type="ARBA" id="ARBA00023002"/>
    </source>
</evidence>
<reference evidence="5" key="1">
    <citation type="journal article" date="2020" name="Stud. Mycol.">
        <title>101 Dothideomycetes genomes: a test case for predicting lifestyles and emergence of pathogens.</title>
        <authorList>
            <person name="Haridas S."/>
            <person name="Albert R."/>
            <person name="Binder M."/>
            <person name="Bloem J."/>
            <person name="Labutti K."/>
            <person name="Salamov A."/>
            <person name="Andreopoulos B."/>
            <person name="Baker S."/>
            <person name="Barry K."/>
            <person name="Bills G."/>
            <person name="Bluhm B."/>
            <person name="Cannon C."/>
            <person name="Castanera R."/>
            <person name="Culley D."/>
            <person name="Daum C."/>
            <person name="Ezra D."/>
            <person name="Gonzalez J."/>
            <person name="Henrissat B."/>
            <person name="Kuo A."/>
            <person name="Liang C."/>
            <person name="Lipzen A."/>
            <person name="Lutzoni F."/>
            <person name="Magnuson J."/>
            <person name="Mondo S."/>
            <person name="Nolan M."/>
            <person name="Ohm R."/>
            <person name="Pangilinan J."/>
            <person name="Park H.-J."/>
            <person name="Ramirez L."/>
            <person name="Alfaro M."/>
            <person name="Sun H."/>
            <person name="Tritt A."/>
            <person name="Yoshinaga Y."/>
            <person name="Zwiers L.-H."/>
            <person name="Turgeon B."/>
            <person name="Goodwin S."/>
            <person name="Spatafora J."/>
            <person name="Crous P."/>
            <person name="Grigoriev I."/>
        </authorList>
    </citation>
    <scope>NUCLEOTIDE SEQUENCE</scope>
    <source>
        <strain evidence="5">CBS 116435</strain>
    </source>
</reference>
<dbReference type="Proteomes" id="UP000799441">
    <property type="component" value="Unassembled WGS sequence"/>
</dbReference>
<name>A0A9P4PX08_9PEZI</name>
<evidence type="ECO:0000256" key="2">
    <source>
        <dbReference type="ARBA" id="ARBA00022857"/>
    </source>
</evidence>
<sequence>MTKMRNWKIAKHCKFDLLGLHVSNPIFGRSSLNNSRRMPWFRSSQALPLLRVAKALQKYCVSRDEVTILTKRYRVVGCLTTTNNNIVRKTRIPVNQEGETKKLYGHPRPRLDLGCVSILRAHRCGWEIPLEQTTCALNDLVRAGKVRYVGASSRWACDFAVLLQHVPDKHGWTDVTSTQYHYDLLHREQEREMSEFYRIGGMGLIPISASGRLVRPLHGLEDSTIARPRSVAAKIINRVQNVADKTGWSRSHRVVVPVVGISSIERLEDVLAARGRELSPDGEDFLEATSRSRHVEGYY</sequence>
<keyword evidence="2" id="KW-0521">NADP</keyword>
<dbReference type="Gene3D" id="3.20.20.100">
    <property type="entry name" value="NADP-dependent oxidoreductase domain"/>
    <property type="match status" value="1"/>
</dbReference>
<organism evidence="5 6">
    <name type="scientific">Polychaeton citri CBS 116435</name>
    <dbReference type="NCBI Taxonomy" id="1314669"/>
    <lineage>
        <taxon>Eukaryota</taxon>
        <taxon>Fungi</taxon>
        <taxon>Dikarya</taxon>
        <taxon>Ascomycota</taxon>
        <taxon>Pezizomycotina</taxon>
        <taxon>Dothideomycetes</taxon>
        <taxon>Dothideomycetidae</taxon>
        <taxon>Capnodiales</taxon>
        <taxon>Capnodiaceae</taxon>
        <taxon>Polychaeton</taxon>
    </lineage>
</organism>
<keyword evidence="6" id="KW-1185">Reference proteome</keyword>
<comment type="similarity">
    <text evidence="1">Belongs to the aldo/keto reductase family.</text>
</comment>